<keyword evidence="2" id="KW-0732">Signal</keyword>
<feature type="compositionally biased region" description="Basic and acidic residues" evidence="1">
    <location>
        <begin position="222"/>
        <end position="231"/>
    </location>
</feature>
<evidence type="ECO:0000313" key="3">
    <source>
        <dbReference type="EMBL" id="APG64356.1"/>
    </source>
</evidence>
<feature type="signal peptide" evidence="2">
    <location>
        <begin position="1"/>
        <end position="29"/>
    </location>
</feature>
<evidence type="ECO:0000313" key="4">
    <source>
        <dbReference type="Proteomes" id="UP000181898"/>
    </source>
</evidence>
<reference evidence="3 4" key="1">
    <citation type="submission" date="2016-11" db="EMBL/GenBank/DDBJ databases">
        <title>Tenacibaculum sp. LPB0136, isolated from marine environment.</title>
        <authorList>
            <person name="Kim E."/>
            <person name="Yi H."/>
        </authorList>
    </citation>
    <scope>NUCLEOTIDE SEQUENCE [LARGE SCALE GENOMIC DNA]</scope>
    <source>
        <strain evidence="3 4">LPB0136</strain>
    </source>
</reference>
<name>A0A1L3JGV4_9FLAO</name>
<evidence type="ECO:0000256" key="2">
    <source>
        <dbReference type="SAM" id="SignalP"/>
    </source>
</evidence>
<feature type="region of interest" description="Disordered" evidence="1">
    <location>
        <begin position="222"/>
        <end position="245"/>
    </location>
</feature>
<dbReference type="Proteomes" id="UP000181898">
    <property type="component" value="Chromosome"/>
</dbReference>
<accession>A0A1L3JGV4</accession>
<protein>
    <recommendedName>
        <fullName evidence="5">Adhesin domain-containing protein</fullName>
    </recommendedName>
</protein>
<gene>
    <name evidence="3" type="ORF">LPB136_02755</name>
</gene>
<evidence type="ECO:0000256" key="1">
    <source>
        <dbReference type="SAM" id="MobiDB-lite"/>
    </source>
</evidence>
<keyword evidence="4" id="KW-1185">Reference proteome</keyword>
<sequence>MNLKTQIKMKRKQFNISVVLFLFVATVFAQKSDKKITEQFTTNKDVVVEINASNAEINVETWSKNKVAVEATVEVEGLSKEEAEKYLNNWKFEALGNKSKVVINANGNNFHSFGRNNFVHFNTDTHNFPIVIPEMPEIPEFPEIMMLPEFAEDFEIIVLPEEELELAFKGIEEIDFDFDKYAKEGGDYFIQWKDGVNDVTIKSKKEWEAFKKTKKYKKFKESMKKSRETMKKSHATMLKSRETREKHREIAEKSREEAHKKAREAIEKSRLSHKKHSKEIREALAKAQKSLKKSKLDFMFLNESGDITINGKKVKITKKITIKVPKDATFDLNTRHSKVKLPKGKTSGKVSYGTFNSEGLNGGKLNISYSPVTIADLNACTLFLNNVTDAKIASVTNSKVNTSSSGLIIENIDKNVSLKNEFGELTIDNFQSNFGEFNITLMNSEAILNLGKTKTNFKYQTNKIKLDNKRVNTITRNAPKDNVINVFGGFSSLVIK</sequence>
<dbReference type="AlphaFoldDB" id="A0A1L3JGV4"/>
<dbReference type="STRING" id="1850252.LPB136_02755"/>
<feature type="chain" id="PRO_5012724448" description="Adhesin domain-containing protein" evidence="2">
    <location>
        <begin position="30"/>
        <end position="496"/>
    </location>
</feature>
<dbReference type="KEGG" id="ten:LPB136_02755"/>
<evidence type="ECO:0008006" key="5">
    <source>
        <dbReference type="Google" id="ProtNLM"/>
    </source>
</evidence>
<dbReference type="EMBL" id="CP018155">
    <property type="protein sequence ID" value="APG64356.1"/>
    <property type="molecule type" value="Genomic_DNA"/>
</dbReference>
<proteinExistence type="predicted"/>
<organism evidence="3 4">
    <name type="scientific">Tenacibaculum todarodis</name>
    <dbReference type="NCBI Taxonomy" id="1850252"/>
    <lineage>
        <taxon>Bacteria</taxon>
        <taxon>Pseudomonadati</taxon>
        <taxon>Bacteroidota</taxon>
        <taxon>Flavobacteriia</taxon>
        <taxon>Flavobacteriales</taxon>
        <taxon>Flavobacteriaceae</taxon>
        <taxon>Tenacibaculum</taxon>
    </lineage>
</organism>